<dbReference type="InterPro" id="IPR043502">
    <property type="entry name" value="DNA/RNA_pol_sf"/>
</dbReference>
<dbReference type="AlphaFoldDB" id="A0A1S3YHP6"/>
<keyword evidence="1" id="KW-0808">Transferase</keyword>
<dbReference type="SUPFAM" id="SSF54160">
    <property type="entry name" value="Chromo domain-like"/>
    <property type="match status" value="1"/>
</dbReference>
<feature type="domain" description="Chromo" evidence="7">
    <location>
        <begin position="616"/>
        <end position="669"/>
    </location>
</feature>
<dbReference type="Pfam" id="PF17917">
    <property type="entry name" value="RT_RNaseH"/>
    <property type="match status" value="1"/>
</dbReference>
<dbReference type="GO" id="GO:0003676">
    <property type="term" value="F:nucleic acid binding"/>
    <property type="evidence" value="ECO:0007669"/>
    <property type="project" value="InterPro"/>
</dbReference>
<dbReference type="GO" id="GO:0004519">
    <property type="term" value="F:endonuclease activity"/>
    <property type="evidence" value="ECO:0007669"/>
    <property type="project" value="UniProtKB-KW"/>
</dbReference>
<keyword evidence="2" id="KW-0548">Nucleotidyltransferase</keyword>
<keyword evidence="6" id="KW-0695">RNA-directed DNA polymerase</keyword>
<dbReference type="OMA" id="EIRICAD"/>
<dbReference type="InterPro" id="IPR016197">
    <property type="entry name" value="Chromo-like_dom_sf"/>
</dbReference>
<evidence type="ECO:0000313" key="8">
    <source>
        <dbReference type="RefSeq" id="XP_016451558.1"/>
    </source>
</evidence>
<evidence type="ECO:0000256" key="2">
    <source>
        <dbReference type="ARBA" id="ARBA00022695"/>
    </source>
</evidence>
<reference evidence="8" key="1">
    <citation type="submission" date="2025-08" db="UniProtKB">
        <authorList>
            <consortium name="RefSeq"/>
        </authorList>
    </citation>
    <scope>IDENTIFICATION</scope>
</reference>
<dbReference type="Gene3D" id="3.10.10.10">
    <property type="entry name" value="HIV Type 1 Reverse Transcriptase, subunit A, domain 1"/>
    <property type="match status" value="2"/>
</dbReference>
<accession>A0A1S3YHP6</accession>
<dbReference type="PaxDb" id="4097-A0A1S3YHP6"/>
<dbReference type="FunFam" id="3.30.70.270:FF:000003">
    <property type="entry name" value="Transposon Ty3-G Gag-Pol polyprotein"/>
    <property type="match status" value="1"/>
</dbReference>
<keyword evidence="5" id="KW-0378">Hydrolase</keyword>
<gene>
    <name evidence="8" type="primary">LOC107776208</name>
</gene>
<dbReference type="InterPro" id="IPR036397">
    <property type="entry name" value="RNaseH_sf"/>
</dbReference>
<evidence type="ECO:0000256" key="4">
    <source>
        <dbReference type="ARBA" id="ARBA00022759"/>
    </source>
</evidence>
<dbReference type="PANTHER" id="PTHR37984:SF5">
    <property type="entry name" value="PROTEIN NYNRIN-LIKE"/>
    <property type="match status" value="1"/>
</dbReference>
<evidence type="ECO:0000256" key="1">
    <source>
        <dbReference type="ARBA" id="ARBA00022679"/>
    </source>
</evidence>
<sequence>MVVQGERSLSSNIISAVLARKMICQGCDAYLAHIINTRLGSPSLKDIPTVCDFPDDLPGLPPEREIEFPIDLVPGTTPISIAPYRMAPAELKELKSQLQELLEKDVPKTAFRTRYGHYEFLVMPFGLTNAPAAFMDRMNRVFKHYLGQFVVVFIDDILVYSKNREDHDKHIRIVMQILKERQLYAKLSKCEFWLNEVAFLGHIVSSEGVKVDPSKIQAIIDWKLPKTPTEIRNFLGLAGYYRRFVKGFSIIASPLTKLLGENAKFVWDNKCQESFENLKSLLTQAPILSLPAEGNDYVVYSDASHRGLGCVLMQEGKVIAYASRKLKSHELNYPTHDHELAAIVFALKIWRHYLYREKCHIFTDHKSLKYLGTQKELNLRQHRWLELIKDYDCTIDYHPEALGSRLNFSTAFHPQTDGQSESVIQILEDMLRACIIEFKGSWDKHLALIEFAYNNSYQSSIDMPPYEALYGRKYRTPLCWNVVGERKFVGPEIVQQTEDKVKIIKDRLKISSDRQKSYADLKRREIEHQVGDKVFLKVSPWKKIMRFGQKGKLSPRFIGPYEILERIGLIAYKLALPPELGKIHNVFHIYMLRKYRSDPSHGLPIESIEVNPDLTYEEEPIQILAREIKELRKKRISLVKVLWRNHSDEEATWEREEDMRVQYPHLFRD</sequence>
<dbReference type="InterPro" id="IPR056924">
    <property type="entry name" value="SH3_Tf2-1"/>
</dbReference>
<dbReference type="CDD" id="cd09274">
    <property type="entry name" value="RNase_HI_RT_Ty3"/>
    <property type="match status" value="1"/>
</dbReference>
<keyword evidence="4" id="KW-0255">Endonuclease</keyword>
<dbReference type="InterPro" id="IPR000477">
    <property type="entry name" value="RT_dom"/>
</dbReference>
<dbReference type="SUPFAM" id="SSF56672">
    <property type="entry name" value="DNA/RNA polymerases"/>
    <property type="match status" value="1"/>
</dbReference>
<dbReference type="RefSeq" id="XP_016451558.1">
    <property type="nucleotide sequence ID" value="XM_016596072.1"/>
</dbReference>
<dbReference type="GO" id="GO:0016787">
    <property type="term" value="F:hydrolase activity"/>
    <property type="evidence" value="ECO:0007669"/>
    <property type="project" value="UniProtKB-KW"/>
</dbReference>
<proteinExistence type="predicted"/>
<dbReference type="OrthoDB" id="1303926at2759"/>
<dbReference type="Pfam" id="PF24626">
    <property type="entry name" value="SH3_Tf2-1"/>
    <property type="match status" value="1"/>
</dbReference>
<evidence type="ECO:0000256" key="6">
    <source>
        <dbReference type="ARBA" id="ARBA00022918"/>
    </source>
</evidence>
<dbReference type="PANTHER" id="PTHR37984">
    <property type="entry name" value="PROTEIN CBG26694"/>
    <property type="match status" value="1"/>
</dbReference>
<dbReference type="Gene3D" id="3.30.70.270">
    <property type="match status" value="2"/>
</dbReference>
<evidence type="ECO:0000259" key="7">
    <source>
        <dbReference type="PROSITE" id="PS50013"/>
    </source>
</evidence>
<dbReference type="InterPro" id="IPR050951">
    <property type="entry name" value="Retrovirus_Pol_polyprotein"/>
</dbReference>
<dbReference type="SMR" id="A0A1S3YHP6"/>
<name>A0A1S3YHP6_TOBAC</name>
<dbReference type="InterPro" id="IPR012337">
    <property type="entry name" value="RNaseH-like_sf"/>
</dbReference>
<dbReference type="CDD" id="cd01647">
    <property type="entry name" value="RT_LTR"/>
    <property type="match status" value="1"/>
</dbReference>
<dbReference type="PROSITE" id="PS50013">
    <property type="entry name" value="CHROMO_2"/>
    <property type="match status" value="1"/>
</dbReference>
<dbReference type="InterPro" id="IPR041373">
    <property type="entry name" value="RT_RNaseH"/>
</dbReference>
<evidence type="ECO:0000256" key="3">
    <source>
        <dbReference type="ARBA" id="ARBA00022722"/>
    </source>
</evidence>
<keyword evidence="3" id="KW-0540">Nuclease</keyword>
<dbReference type="InterPro" id="IPR043128">
    <property type="entry name" value="Rev_trsase/Diguanyl_cyclase"/>
</dbReference>
<dbReference type="KEGG" id="nta:107776208"/>
<dbReference type="GO" id="GO:0003964">
    <property type="term" value="F:RNA-directed DNA polymerase activity"/>
    <property type="evidence" value="ECO:0007669"/>
    <property type="project" value="UniProtKB-KW"/>
</dbReference>
<evidence type="ECO:0000256" key="5">
    <source>
        <dbReference type="ARBA" id="ARBA00022801"/>
    </source>
</evidence>
<dbReference type="InterPro" id="IPR000953">
    <property type="entry name" value="Chromo/chromo_shadow_dom"/>
</dbReference>
<dbReference type="Pfam" id="PF00078">
    <property type="entry name" value="RVT_1"/>
    <property type="match status" value="1"/>
</dbReference>
<dbReference type="FunFam" id="3.30.70.270:FF:000020">
    <property type="entry name" value="Transposon Tf2-6 polyprotein-like Protein"/>
    <property type="match status" value="1"/>
</dbReference>
<protein>
    <recommendedName>
        <fullName evidence="7">Chromo domain-containing protein</fullName>
    </recommendedName>
</protein>
<dbReference type="Gene3D" id="3.30.420.10">
    <property type="entry name" value="Ribonuclease H-like superfamily/Ribonuclease H"/>
    <property type="match status" value="1"/>
</dbReference>
<organism evidence="8">
    <name type="scientific">Nicotiana tabacum</name>
    <name type="common">Common tobacco</name>
    <dbReference type="NCBI Taxonomy" id="4097"/>
    <lineage>
        <taxon>Eukaryota</taxon>
        <taxon>Viridiplantae</taxon>
        <taxon>Streptophyta</taxon>
        <taxon>Embryophyta</taxon>
        <taxon>Tracheophyta</taxon>
        <taxon>Spermatophyta</taxon>
        <taxon>Magnoliopsida</taxon>
        <taxon>eudicotyledons</taxon>
        <taxon>Gunneridae</taxon>
        <taxon>Pentapetalae</taxon>
        <taxon>asterids</taxon>
        <taxon>lamiids</taxon>
        <taxon>Solanales</taxon>
        <taxon>Solanaceae</taxon>
        <taxon>Nicotianoideae</taxon>
        <taxon>Nicotianeae</taxon>
        <taxon>Nicotiana</taxon>
    </lineage>
</organism>
<dbReference type="SUPFAM" id="SSF53098">
    <property type="entry name" value="Ribonuclease H-like"/>
    <property type="match status" value="1"/>
</dbReference>